<accession>A0A285XAV7</accession>
<dbReference type="OrthoDB" id="856045at2"/>
<name>A0A285XAV7_9FLAO</name>
<evidence type="ECO:0000313" key="1">
    <source>
        <dbReference type="EMBL" id="SOC81569.1"/>
    </source>
</evidence>
<evidence type="ECO:0000313" key="2">
    <source>
        <dbReference type="Proteomes" id="UP000219193"/>
    </source>
</evidence>
<dbReference type="Proteomes" id="UP000219193">
    <property type="component" value="Unassembled WGS sequence"/>
</dbReference>
<sequence>MSYTVNISTNILRDQEQDIDYVVTPNAKEIFERIFLYNHGATKSFNLIGNYGTGKSTFLWALEKNLKNEKLFFTHLDSVKKVEGYEIIKLVGSNKPFSEALSNVLKLDNAESENIIYSLKKRRENAQKKNFGFLLLVDEFGKFLEQASKNNAIDELYLLQQISEWTNDERYESYFIITLHQNFNSYGKNLSNQDKLEWEKVKGRFVDLLFNEPVEQLIYFASKKLHEFSIPSDCLSRFEELNELIRNSGLANSKISNDLTTSLFPLDWLSTNMLVNSLQRYGQNERSLFSFLNDDSKYSVNRHKNNFYPVFKVFDYLTHTLPSEINSPENPHRPQWFSTFRALERAELLFDADYDLATEVIKTIGLVNIFSKAGGNFDKEFLKKYFVYTRGKDISKIIEKLISASLIRYYKHSKKINFLEGTDIDLEQELISISKEINPDFNVSDEIKNLVEYPIELVKKYSFETGTPRFFEFRLMKTYNPQKIEAPSGAIDGYINLIFQDVDLKELITISKEKPGNIFVVYQNSNEIKDELFKIKQFDLLIERHQEDKNALKLLSDERQFHLNNLKEIVVNQIFDKNLNTWIHQGVKKIIPNKHKLQNWLNEICYQIYSHTPVLKNELINKEYLSAPINGARKNLIRALLKNRAKANLGFDTSKFPPEKAIYISLLQQTGIHRIPDGLNHYDLVQPHEGSDLYDLWTESDKFLESSLSNKRNLNEFIDLLSKPPFKLKKGLVDFWLPIFLIARQEDFALFHIEGGYIPYLDEDVLDLIHRKPESFLIKSYDVSGLKVNLLESYKEMAQLEETVGKGTQTVFLTIFTNFLKFRKSLNNYALKTKKLSNKATNLRQAIIEAKDPEDALFNLFPAAFGYHSLSIKEDEKVLESYSKQVGEAITELKHAYDELLNNIENTIRKSFYCKNEDFPDYKEEIREKLAFIKPNSLGEKQRIFYKRLISPLDDRTSWLKSVADVTIGKSIEDLIDEEEPLLTATIEDFGESLIKVNDIHSYNKSSEQEKLLSIRFINEAGEAIEERLVVNKLESNSEFLGEIKNEIDILINGLEINKRKELLMELLSKNMNV</sequence>
<gene>
    <name evidence="1" type="ORF">SAMN06296241_3148</name>
</gene>
<keyword evidence="2" id="KW-1185">Reference proteome</keyword>
<dbReference type="AlphaFoldDB" id="A0A285XAV7"/>
<dbReference type="Gene3D" id="3.40.50.300">
    <property type="entry name" value="P-loop containing nucleotide triphosphate hydrolases"/>
    <property type="match status" value="1"/>
</dbReference>
<proteinExistence type="predicted"/>
<dbReference type="SUPFAM" id="SSF52540">
    <property type="entry name" value="P-loop containing nucleoside triphosphate hydrolases"/>
    <property type="match status" value="1"/>
</dbReference>
<dbReference type="InterPro" id="IPR027417">
    <property type="entry name" value="P-loop_NTPase"/>
</dbReference>
<dbReference type="EMBL" id="OCMF01000006">
    <property type="protein sequence ID" value="SOC81569.1"/>
    <property type="molecule type" value="Genomic_DNA"/>
</dbReference>
<protein>
    <submittedName>
        <fullName evidence="1">Uncharacterized protein</fullName>
    </submittedName>
</protein>
<organism evidence="1 2">
    <name type="scientific">Salinimicrobium sediminis</name>
    <dbReference type="NCBI Taxonomy" id="1343891"/>
    <lineage>
        <taxon>Bacteria</taxon>
        <taxon>Pseudomonadati</taxon>
        <taxon>Bacteroidota</taxon>
        <taxon>Flavobacteriia</taxon>
        <taxon>Flavobacteriales</taxon>
        <taxon>Flavobacteriaceae</taxon>
        <taxon>Salinimicrobium</taxon>
    </lineage>
</organism>
<reference evidence="2" key="1">
    <citation type="submission" date="2017-09" db="EMBL/GenBank/DDBJ databases">
        <authorList>
            <person name="Varghese N."/>
            <person name="Submissions S."/>
        </authorList>
    </citation>
    <scope>NUCLEOTIDE SEQUENCE [LARGE SCALE GENOMIC DNA]</scope>
    <source>
        <strain evidence="2">CGMCC 1.12641</strain>
    </source>
</reference>
<dbReference type="RefSeq" id="WP_097057352.1">
    <property type="nucleotide sequence ID" value="NZ_OCMF01000006.1"/>
</dbReference>